<gene>
    <name evidence="3" type="ORF">JYP50_18805</name>
</gene>
<keyword evidence="1" id="KW-0378">Hydrolase</keyword>
<keyword evidence="4" id="KW-1185">Reference proteome</keyword>
<evidence type="ECO:0000256" key="1">
    <source>
        <dbReference type="ARBA" id="ARBA00022801"/>
    </source>
</evidence>
<dbReference type="InterPro" id="IPR052723">
    <property type="entry name" value="Acyl-CoA_thioesterase_PaaI"/>
</dbReference>
<dbReference type="CDD" id="cd03443">
    <property type="entry name" value="PaaI_thioesterase"/>
    <property type="match status" value="1"/>
</dbReference>
<evidence type="ECO:0000259" key="2">
    <source>
        <dbReference type="Pfam" id="PF03061"/>
    </source>
</evidence>
<dbReference type="Proteomes" id="UP000664303">
    <property type="component" value="Unassembled WGS sequence"/>
</dbReference>
<dbReference type="SUPFAM" id="SSF54637">
    <property type="entry name" value="Thioesterase/thiol ester dehydrase-isomerase"/>
    <property type="match status" value="1"/>
</dbReference>
<dbReference type="NCBIfam" id="TIGR00369">
    <property type="entry name" value="unchar_dom_1"/>
    <property type="match status" value="1"/>
</dbReference>
<dbReference type="InterPro" id="IPR029069">
    <property type="entry name" value="HotDog_dom_sf"/>
</dbReference>
<dbReference type="Gene3D" id="3.10.129.10">
    <property type="entry name" value="Hotdog Thioesterase"/>
    <property type="match status" value="1"/>
</dbReference>
<feature type="domain" description="Thioesterase" evidence="2">
    <location>
        <begin position="50"/>
        <end position="124"/>
    </location>
</feature>
<reference evidence="3" key="1">
    <citation type="submission" date="2021-02" db="EMBL/GenBank/DDBJ databases">
        <title>PHA producing bacteria isolated from coastal sediment in Guangdong, Shenzhen.</title>
        <authorList>
            <person name="Zheng W."/>
            <person name="Yu S."/>
            <person name="Huang Y."/>
        </authorList>
    </citation>
    <scope>NUCLEOTIDE SEQUENCE</scope>
    <source>
        <strain evidence="3">TN14-10</strain>
    </source>
</reference>
<name>A0A939IKE2_9GAMM</name>
<organism evidence="3 4">
    <name type="scientific">Parahaliea mediterranea</name>
    <dbReference type="NCBI Taxonomy" id="651086"/>
    <lineage>
        <taxon>Bacteria</taxon>
        <taxon>Pseudomonadati</taxon>
        <taxon>Pseudomonadota</taxon>
        <taxon>Gammaproteobacteria</taxon>
        <taxon>Cellvibrionales</taxon>
        <taxon>Halieaceae</taxon>
        <taxon>Parahaliea</taxon>
    </lineage>
</organism>
<sequence length="156" mass="16840">MTEQADIPDGFEPVPTGLGFTDMLQPFYRCIDEGGIRFGLRVGEQHVNLMGICHGGVLLTLADVAAGTAVSHARGQMGGNPTVNLSLDFINSGKRGEWLQAELSEITLKRRFGFCNGLISSERGIVARFNGTFYLPGHEGMWQGERRPDATGIADG</sequence>
<dbReference type="InterPro" id="IPR003736">
    <property type="entry name" value="PAAI_dom"/>
</dbReference>
<evidence type="ECO:0000313" key="3">
    <source>
        <dbReference type="EMBL" id="MBN7798659.1"/>
    </source>
</evidence>
<dbReference type="PANTHER" id="PTHR42856:SF1">
    <property type="entry name" value="ACYL-COENZYME A THIOESTERASE PAAI"/>
    <property type="match status" value="1"/>
</dbReference>
<dbReference type="EMBL" id="JAFKCZ010000017">
    <property type="protein sequence ID" value="MBN7798659.1"/>
    <property type="molecule type" value="Genomic_DNA"/>
</dbReference>
<dbReference type="PANTHER" id="PTHR42856">
    <property type="entry name" value="ACYL-COENZYME A THIOESTERASE PAAI"/>
    <property type="match status" value="1"/>
</dbReference>
<dbReference type="AlphaFoldDB" id="A0A939IKE2"/>
<dbReference type="GO" id="GO:0016289">
    <property type="term" value="F:acyl-CoA hydrolase activity"/>
    <property type="evidence" value="ECO:0007669"/>
    <property type="project" value="TreeGrafter"/>
</dbReference>
<comment type="caution">
    <text evidence="3">The sequence shown here is derived from an EMBL/GenBank/DDBJ whole genome shotgun (WGS) entry which is preliminary data.</text>
</comment>
<proteinExistence type="predicted"/>
<dbReference type="InterPro" id="IPR006683">
    <property type="entry name" value="Thioestr_dom"/>
</dbReference>
<accession>A0A939IKE2</accession>
<dbReference type="RefSeq" id="WP_206562107.1">
    <property type="nucleotide sequence ID" value="NZ_JAFKCZ010000017.1"/>
</dbReference>
<evidence type="ECO:0000313" key="4">
    <source>
        <dbReference type="Proteomes" id="UP000664303"/>
    </source>
</evidence>
<protein>
    <submittedName>
        <fullName evidence="3">PaaI family thioesterase</fullName>
    </submittedName>
</protein>
<dbReference type="Pfam" id="PF03061">
    <property type="entry name" value="4HBT"/>
    <property type="match status" value="1"/>
</dbReference>